<sequence length="145" mass="17089">MKYITIIITIFLFNPNILFGQNKIEGFWATDIEAMYQANSNETKIRIDSLDEDTKNKAQESLGNRIYQFLPNGKVIAEWTFQNEEYEITGRYSLDTDENLQIEISEIILDYKLVFLTKTKIKLIPQWDNHDSFFDFLILTKSTDE</sequence>
<evidence type="ECO:0008006" key="3">
    <source>
        <dbReference type="Google" id="ProtNLM"/>
    </source>
</evidence>
<keyword evidence="2" id="KW-1185">Reference proteome</keyword>
<evidence type="ECO:0000313" key="2">
    <source>
        <dbReference type="Proteomes" id="UP000298616"/>
    </source>
</evidence>
<protein>
    <recommendedName>
        <fullName evidence="3">Lipocalin-like domain-containing protein</fullName>
    </recommendedName>
</protein>
<dbReference type="AlphaFoldDB" id="A0A4D7K2W5"/>
<dbReference type="EMBL" id="CP028923">
    <property type="protein sequence ID" value="QCK15214.1"/>
    <property type="molecule type" value="Genomic_DNA"/>
</dbReference>
<dbReference type="Proteomes" id="UP000298616">
    <property type="component" value="Chromosome"/>
</dbReference>
<reference evidence="1 2" key="1">
    <citation type="submission" date="2018-04" db="EMBL/GenBank/DDBJ databases">
        <title>Complete genome uncultured novel isolate.</title>
        <authorList>
            <person name="Merlino G."/>
        </authorList>
    </citation>
    <scope>NUCLEOTIDE SEQUENCE [LARGE SCALE GENOMIC DNA]</scope>
    <source>
        <strain evidence="2">R1DC9</strain>
    </source>
</reference>
<proteinExistence type="predicted"/>
<accession>A0A4D7K2W5</accession>
<evidence type="ECO:0000313" key="1">
    <source>
        <dbReference type="EMBL" id="QCK15214.1"/>
    </source>
</evidence>
<name>A0A4D7K2W5_9BACT</name>
<organism evidence="1 2">
    <name type="scientific">Mangrovivirga cuniculi</name>
    <dbReference type="NCBI Taxonomy" id="2715131"/>
    <lineage>
        <taxon>Bacteria</taxon>
        <taxon>Pseudomonadati</taxon>
        <taxon>Bacteroidota</taxon>
        <taxon>Cytophagia</taxon>
        <taxon>Cytophagales</taxon>
        <taxon>Mangrovivirgaceae</taxon>
        <taxon>Mangrovivirga</taxon>
    </lineage>
</organism>
<dbReference type="RefSeq" id="WP_137090799.1">
    <property type="nucleotide sequence ID" value="NZ_CP028923.1"/>
</dbReference>
<gene>
    <name evidence="1" type="ORF">DCC35_10890</name>
</gene>
<dbReference type="KEGG" id="fpf:DCC35_10890"/>